<evidence type="ECO:0000256" key="4">
    <source>
        <dbReference type="ARBA" id="ARBA00022723"/>
    </source>
</evidence>
<dbReference type="SUPFAM" id="SSF48576">
    <property type="entry name" value="Terpenoid synthases"/>
    <property type="match status" value="1"/>
</dbReference>
<keyword evidence="6" id="KW-0414">Isoprene biosynthesis</keyword>
<evidence type="ECO:0000313" key="9">
    <source>
        <dbReference type="Proteomes" id="UP000319829"/>
    </source>
</evidence>
<dbReference type="AlphaFoldDB" id="A0A538SLD7"/>
<comment type="caution">
    <text evidence="8">The sequence shown here is derived from an EMBL/GenBank/DDBJ whole genome shotgun (WGS) entry which is preliminary data.</text>
</comment>
<dbReference type="FunFam" id="1.10.600.10:FF:000001">
    <property type="entry name" value="Geranylgeranyl diphosphate synthase"/>
    <property type="match status" value="1"/>
</dbReference>
<dbReference type="InterPro" id="IPR008949">
    <property type="entry name" value="Isoprenoid_synthase_dom_sf"/>
</dbReference>
<dbReference type="PROSITE" id="PS00723">
    <property type="entry name" value="POLYPRENYL_SYNTHASE_1"/>
    <property type="match status" value="1"/>
</dbReference>
<gene>
    <name evidence="8" type="ORF">E6K74_12630</name>
</gene>
<comment type="similarity">
    <text evidence="2 7">Belongs to the FPP/GGPP synthase family.</text>
</comment>
<keyword evidence="4" id="KW-0479">Metal-binding</keyword>
<dbReference type="GO" id="GO:0016114">
    <property type="term" value="P:terpenoid biosynthetic process"/>
    <property type="evidence" value="ECO:0007669"/>
    <property type="project" value="UniProtKB-ARBA"/>
</dbReference>
<dbReference type="EMBL" id="VBOU01000111">
    <property type="protein sequence ID" value="TMQ52179.1"/>
    <property type="molecule type" value="Genomic_DNA"/>
</dbReference>
<evidence type="ECO:0000256" key="5">
    <source>
        <dbReference type="ARBA" id="ARBA00022842"/>
    </source>
</evidence>
<organism evidence="8 9">
    <name type="scientific">Eiseniibacteriota bacterium</name>
    <dbReference type="NCBI Taxonomy" id="2212470"/>
    <lineage>
        <taxon>Bacteria</taxon>
        <taxon>Candidatus Eiseniibacteriota</taxon>
    </lineage>
</organism>
<keyword evidence="3 7" id="KW-0808">Transferase</keyword>
<dbReference type="GO" id="GO:0004659">
    <property type="term" value="F:prenyltransferase activity"/>
    <property type="evidence" value="ECO:0007669"/>
    <property type="project" value="InterPro"/>
</dbReference>
<dbReference type="PANTHER" id="PTHR43281:SF1">
    <property type="entry name" value="FARNESYL DIPHOSPHATE SYNTHASE"/>
    <property type="match status" value="1"/>
</dbReference>
<dbReference type="SFLD" id="SFLDG01017">
    <property type="entry name" value="Polyprenyl_Transferase_Like"/>
    <property type="match status" value="1"/>
</dbReference>
<name>A0A538SLD7_UNCEI</name>
<proteinExistence type="inferred from homology"/>
<evidence type="ECO:0000313" key="8">
    <source>
        <dbReference type="EMBL" id="TMQ52179.1"/>
    </source>
</evidence>
<keyword evidence="5" id="KW-0460">Magnesium</keyword>
<dbReference type="GO" id="GO:0046872">
    <property type="term" value="F:metal ion binding"/>
    <property type="evidence" value="ECO:0007669"/>
    <property type="project" value="UniProtKB-KW"/>
</dbReference>
<dbReference type="Pfam" id="PF00348">
    <property type="entry name" value="polyprenyl_synt"/>
    <property type="match status" value="1"/>
</dbReference>
<evidence type="ECO:0000256" key="1">
    <source>
        <dbReference type="ARBA" id="ARBA00001946"/>
    </source>
</evidence>
<protein>
    <submittedName>
        <fullName evidence="8">Polyprenyl synthetase family protein</fullName>
    </submittedName>
</protein>
<reference evidence="8 9" key="1">
    <citation type="journal article" date="2019" name="Nat. Microbiol.">
        <title>Mediterranean grassland soil C-N compound turnover is dependent on rainfall and depth, and is mediated by genomically divergent microorganisms.</title>
        <authorList>
            <person name="Diamond S."/>
            <person name="Andeer P.F."/>
            <person name="Li Z."/>
            <person name="Crits-Christoph A."/>
            <person name="Burstein D."/>
            <person name="Anantharaman K."/>
            <person name="Lane K.R."/>
            <person name="Thomas B.C."/>
            <person name="Pan C."/>
            <person name="Northen T.R."/>
            <person name="Banfield J.F."/>
        </authorList>
    </citation>
    <scope>NUCLEOTIDE SEQUENCE [LARGE SCALE GENOMIC DNA]</scope>
    <source>
        <strain evidence="8">WS_4</strain>
    </source>
</reference>
<dbReference type="InterPro" id="IPR033749">
    <property type="entry name" value="Polyprenyl_synt_CS"/>
</dbReference>
<dbReference type="PROSITE" id="PS00444">
    <property type="entry name" value="POLYPRENYL_SYNTHASE_2"/>
    <property type="match status" value="1"/>
</dbReference>
<evidence type="ECO:0000256" key="3">
    <source>
        <dbReference type="ARBA" id="ARBA00022679"/>
    </source>
</evidence>
<evidence type="ECO:0000256" key="7">
    <source>
        <dbReference type="RuleBase" id="RU004466"/>
    </source>
</evidence>
<dbReference type="NCBIfam" id="NF045485">
    <property type="entry name" value="FPPsyn"/>
    <property type="match status" value="1"/>
</dbReference>
<evidence type="ECO:0000256" key="2">
    <source>
        <dbReference type="ARBA" id="ARBA00006706"/>
    </source>
</evidence>
<dbReference type="Proteomes" id="UP000319829">
    <property type="component" value="Unassembled WGS sequence"/>
</dbReference>
<evidence type="ECO:0000256" key="6">
    <source>
        <dbReference type="ARBA" id="ARBA00023229"/>
    </source>
</evidence>
<dbReference type="GO" id="GO:0005737">
    <property type="term" value="C:cytoplasm"/>
    <property type="evidence" value="ECO:0007669"/>
    <property type="project" value="UniProtKB-ARBA"/>
</dbReference>
<sequence>MRNPARARSRNPDFFRHHLDRQRRQIDAELRRRLGRTGSAPASLLGAMRYSLLAGGKRVRPILAREACRAVGGRDAWVLPACSALEMIHTYSLIHDDLPAMDDDRWRRGKLTAHVKFGEAMAILSGDALHTMAFQILSEEPAGDRFAVRRSRVLSVVARAAGVEGMVGGQVRDLESEGKPVSPAALVRIHRGKTGALLTASVVAGGILGGGGTRELEALRRFGRSLGLAFQIVDDILDEEGTRRGLGKSPGKDRAKRKATYPALWGVERSRRMARRAVADAHASLKYLGSRGVHLSRLADFILSRDS</sequence>
<dbReference type="InterPro" id="IPR000092">
    <property type="entry name" value="Polyprenyl_synt"/>
</dbReference>
<dbReference type="Gene3D" id="1.10.600.10">
    <property type="entry name" value="Farnesyl Diphosphate Synthase"/>
    <property type="match status" value="1"/>
</dbReference>
<comment type="cofactor">
    <cofactor evidence="1">
        <name>Mg(2+)</name>
        <dbReference type="ChEBI" id="CHEBI:18420"/>
    </cofactor>
</comment>
<dbReference type="CDD" id="cd00685">
    <property type="entry name" value="Trans_IPPS_HT"/>
    <property type="match status" value="1"/>
</dbReference>
<dbReference type="InterPro" id="IPR053378">
    <property type="entry name" value="Prenyl_diphosphate_synthase"/>
</dbReference>
<dbReference type="SFLD" id="SFLDS00005">
    <property type="entry name" value="Isoprenoid_Synthase_Type_I"/>
    <property type="match status" value="1"/>
</dbReference>
<accession>A0A538SLD7</accession>
<dbReference type="PANTHER" id="PTHR43281">
    <property type="entry name" value="FARNESYL DIPHOSPHATE SYNTHASE"/>
    <property type="match status" value="1"/>
</dbReference>